<reference evidence="1" key="1">
    <citation type="submission" date="2022-07" db="EMBL/GenBank/DDBJ databases">
        <title>Genome Sequence of Leucocoprinus birnbaumii.</title>
        <authorList>
            <person name="Buettner E."/>
        </authorList>
    </citation>
    <scope>NUCLEOTIDE SEQUENCE</scope>
    <source>
        <strain evidence="1">VT141</strain>
    </source>
</reference>
<dbReference type="EMBL" id="JANIEX010001936">
    <property type="protein sequence ID" value="KAJ3553278.1"/>
    <property type="molecule type" value="Genomic_DNA"/>
</dbReference>
<dbReference type="AlphaFoldDB" id="A0AAD5VI56"/>
<comment type="caution">
    <text evidence="1">The sequence shown here is derived from an EMBL/GenBank/DDBJ whole genome shotgun (WGS) entry which is preliminary data.</text>
</comment>
<keyword evidence="2" id="KW-1185">Reference proteome</keyword>
<dbReference type="Proteomes" id="UP001213000">
    <property type="component" value="Unassembled WGS sequence"/>
</dbReference>
<proteinExistence type="predicted"/>
<protein>
    <submittedName>
        <fullName evidence="1">Uncharacterized protein</fullName>
    </submittedName>
</protein>
<evidence type="ECO:0000313" key="2">
    <source>
        <dbReference type="Proteomes" id="UP001213000"/>
    </source>
</evidence>
<gene>
    <name evidence="1" type="ORF">NP233_g12681</name>
</gene>
<organism evidence="1 2">
    <name type="scientific">Leucocoprinus birnbaumii</name>
    <dbReference type="NCBI Taxonomy" id="56174"/>
    <lineage>
        <taxon>Eukaryota</taxon>
        <taxon>Fungi</taxon>
        <taxon>Dikarya</taxon>
        <taxon>Basidiomycota</taxon>
        <taxon>Agaricomycotina</taxon>
        <taxon>Agaricomycetes</taxon>
        <taxon>Agaricomycetidae</taxon>
        <taxon>Agaricales</taxon>
        <taxon>Agaricineae</taxon>
        <taxon>Agaricaceae</taxon>
        <taxon>Leucocoprinus</taxon>
    </lineage>
</organism>
<evidence type="ECO:0000313" key="1">
    <source>
        <dbReference type="EMBL" id="KAJ3553278.1"/>
    </source>
</evidence>
<name>A0AAD5VI56_9AGAR</name>
<accession>A0AAD5VI56</accession>
<sequence>MAVSHHYQQHSELLVSLLPNLDDIATVTVNPGSNTPCLSCISLVPAGITNITSALMTDDYRRLKYRRTFVVMNPDPRTQSTSSNNILEPSKPDPVSLASVIKPNRIFCTGPQYVPVSAESHRSQERFARCCLVESSMIQMIPDESVNCRAVFKWVRGELVKEGGQGRVYLAVDMTTGKEWLTSKRSVQVPMSGTRENTWS</sequence>